<dbReference type="PANTHER" id="PTHR47252:SF4">
    <property type="entry name" value="GLYCOSYLTRANSFERASE"/>
    <property type="match status" value="1"/>
</dbReference>
<protein>
    <recommendedName>
        <fullName evidence="4">Glycosyl transferase family 1 domain-containing protein</fullName>
    </recommendedName>
</protein>
<sequence length="348" mass="39504">KKPKWRSIRRSKTCALTLMALFSLSSSSSCTQPEVRNLEAPQARTESKLQNPLEFMRSKLVLMVSHELSLSLSPVVDARGEKAMDMARNADLVILNTAVAGKWLDAVLKEKVSEVLPKVLWWIHEMRGHYLKVEYIKHLPLLQVDVLTLLFSVVNVTKCVCLVQCCRIKMPETYAVHLGNSRELMEVAEDIVAKRVLREHVWQSLGVRNDDLLFGIINSVSRGKGQDLFLRSFYESLLLIQEKKLQVPSLHAIVVGSDMNTQTKFETELRQFVMEKKIQDHVHFVNKTLVVAPYLASIDVLVQNCQAEAAAAAALTRSKRHFYDEDNDYVEQEASVIQEVRRCDGDGD</sequence>
<feature type="non-terminal residue" evidence="2">
    <location>
        <position position="1"/>
    </location>
</feature>
<evidence type="ECO:0000256" key="1">
    <source>
        <dbReference type="SAM" id="SignalP"/>
    </source>
</evidence>
<name>A0A445H2J7_GLYSO</name>
<keyword evidence="3" id="KW-1185">Reference proteome</keyword>
<evidence type="ECO:0000313" key="2">
    <source>
        <dbReference type="EMBL" id="RZB67843.1"/>
    </source>
</evidence>
<feature type="chain" id="PRO_5019337909" description="Glycosyl transferase family 1 domain-containing protein" evidence="1">
    <location>
        <begin position="31"/>
        <end position="348"/>
    </location>
</feature>
<dbReference type="PANTHER" id="PTHR47252">
    <property type="entry name" value="GLYCOSYLTRANSFERASE"/>
    <property type="match status" value="1"/>
</dbReference>
<organism evidence="2 3">
    <name type="scientific">Glycine soja</name>
    <name type="common">Wild soybean</name>
    <dbReference type="NCBI Taxonomy" id="3848"/>
    <lineage>
        <taxon>Eukaryota</taxon>
        <taxon>Viridiplantae</taxon>
        <taxon>Streptophyta</taxon>
        <taxon>Embryophyta</taxon>
        <taxon>Tracheophyta</taxon>
        <taxon>Spermatophyta</taxon>
        <taxon>Magnoliopsida</taxon>
        <taxon>eudicotyledons</taxon>
        <taxon>Gunneridae</taxon>
        <taxon>Pentapetalae</taxon>
        <taxon>rosids</taxon>
        <taxon>fabids</taxon>
        <taxon>Fabales</taxon>
        <taxon>Fabaceae</taxon>
        <taxon>Papilionoideae</taxon>
        <taxon>50 kb inversion clade</taxon>
        <taxon>NPAAA clade</taxon>
        <taxon>indigoferoid/millettioid clade</taxon>
        <taxon>Phaseoleae</taxon>
        <taxon>Glycine</taxon>
        <taxon>Glycine subgen. Soja</taxon>
    </lineage>
</organism>
<feature type="signal peptide" evidence="1">
    <location>
        <begin position="1"/>
        <end position="30"/>
    </location>
</feature>
<dbReference type="AlphaFoldDB" id="A0A445H2J7"/>
<dbReference type="Proteomes" id="UP000289340">
    <property type="component" value="Chromosome 14"/>
</dbReference>
<keyword evidence="1" id="KW-0732">Signal</keyword>
<comment type="caution">
    <text evidence="2">The sequence shown here is derived from an EMBL/GenBank/DDBJ whole genome shotgun (WGS) entry which is preliminary data.</text>
</comment>
<dbReference type="Pfam" id="PF16994">
    <property type="entry name" value="Glyco_trans_4_5"/>
    <property type="match status" value="1"/>
</dbReference>
<dbReference type="EMBL" id="QZWG01000014">
    <property type="protein sequence ID" value="RZB67843.1"/>
    <property type="molecule type" value="Genomic_DNA"/>
</dbReference>
<evidence type="ECO:0008006" key="4">
    <source>
        <dbReference type="Google" id="ProtNLM"/>
    </source>
</evidence>
<proteinExistence type="predicted"/>
<dbReference type="InterPro" id="IPR041693">
    <property type="entry name" value="Glyco_trans_4_5"/>
</dbReference>
<dbReference type="Gene3D" id="3.40.50.2000">
    <property type="entry name" value="Glycogen Phosphorylase B"/>
    <property type="match status" value="1"/>
</dbReference>
<accession>A0A445H2J7</accession>
<reference evidence="2 3" key="1">
    <citation type="submission" date="2018-09" db="EMBL/GenBank/DDBJ databases">
        <title>A high-quality reference genome of wild soybean provides a powerful tool to mine soybean genomes.</title>
        <authorList>
            <person name="Xie M."/>
            <person name="Chung C.Y.L."/>
            <person name="Li M.-W."/>
            <person name="Wong F.-L."/>
            <person name="Chan T.-F."/>
            <person name="Lam H.-M."/>
        </authorList>
    </citation>
    <scope>NUCLEOTIDE SEQUENCE [LARGE SCALE GENOMIC DNA]</scope>
    <source>
        <strain evidence="3">cv. W05</strain>
        <tissue evidence="2">Hypocotyl of etiolated seedlings</tissue>
    </source>
</reference>
<evidence type="ECO:0000313" key="3">
    <source>
        <dbReference type="Proteomes" id="UP000289340"/>
    </source>
</evidence>
<dbReference type="SUPFAM" id="SSF53756">
    <property type="entry name" value="UDP-Glycosyltransferase/glycogen phosphorylase"/>
    <property type="match status" value="1"/>
</dbReference>
<gene>
    <name evidence="2" type="ORF">D0Y65_037934</name>
</gene>